<dbReference type="Proteomes" id="UP000244803">
    <property type="component" value="Chromosome 2"/>
</dbReference>
<organism evidence="1 2">
    <name type="scientific">Theileria orientalis</name>
    <dbReference type="NCBI Taxonomy" id="68886"/>
    <lineage>
        <taxon>Eukaryota</taxon>
        <taxon>Sar</taxon>
        <taxon>Alveolata</taxon>
        <taxon>Apicomplexa</taxon>
        <taxon>Aconoidasida</taxon>
        <taxon>Piroplasmida</taxon>
        <taxon>Theileriidae</taxon>
        <taxon>Theileria</taxon>
    </lineage>
</organism>
<sequence>MLFAKRLGFKEFLSNGAFLFNDDGIKHYIPEKIAS</sequence>
<protein>
    <submittedName>
        <fullName evidence="1">Uncharacterized protein</fullName>
    </submittedName>
</protein>
<dbReference type="AlphaFoldDB" id="A0A976XK70"/>
<reference evidence="1" key="1">
    <citation type="submission" date="2022-07" db="EMBL/GenBank/DDBJ databases">
        <title>Evaluation of T. orientalis genome assembly methods using nanopore sequencing and analysis of variation between genomes.</title>
        <authorList>
            <person name="Yam J."/>
            <person name="Micallef M.L."/>
            <person name="Liu M."/>
            <person name="Djordjevic S.P."/>
            <person name="Bogema D.R."/>
            <person name="Jenkins C."/>
        </authorList>
    </citation>
    <scope>NUCLEOTIDE SEQUENCE</scope>
    <source>
        <strain evidence="1">Fish Creek</strain>
    </source>
</reference>
<accession>A0A976XK70</accession>
<proteinExistence type="predicted"/>
<evidence type="ECO:0000313" key="1">
    <source>
        <dbReference type="EMBL" id="UVC54742.1"/>
    </source>
</evidence>
<evidence type="ECO:0000313" key="2">
    <source>
        <dbReference type="Proteomes" id="UP000244803"/>
    </source>
</evidence>
<gene>
    <name evidence="1" type="ORF">MACJ_003713</name>
</gene>
<dbReference type="EMBL" id="CP056068">
    <property type="protein sequence ID" value="UVC54742.1"/>
    <property type="molecule type" value="Genomic_DNA"/>
</dbReference>
<name>A0A976XK70_THEOR</name>